<dbReference type="EMBL" id="UZAM01012721">
    <property type="protein sequence ID" value="VDP23156.1"/>
    <property type="molecule type" value="Genomic_DNA"/>
</dbReference>
<evidence type="ECO:0000256" key="1">
    <source>
        <dbReference type="ARBA" id="ARBA00009884"/>
    </source>
</evidence>
<protein>
    <recommendedName>
        <fullName evidence="4">Sec1 family domain-containing protein 1</fullName>
    </recommendedName>
</protein>
<dbReference type="SUPFAM" id="SSF56815">
    <property type="entry name" value="Sec1/munc18-like (SM) proteins"/>
    <property type="match status" value="1"/>
</dbReference>
<dbReference type="PANTHER" id="PTHR11679">
    <property type="entry name" value="VESICLE PROTEIN SORTING-ASSOCIATED"/>
    <property type="match status" value="1"/>
</dbReference>
<proteinExistence type="inferred from homology"/>
<evidence type="ECO:0000313" key="3">
    <source>
        <dbReference type="Proteomes" id="UP000270296"/>
    </source>
</evidence>
<sequence length="318" mass="36277">MRDARNNLFASEGIRSGHLSFQRPLLIILDRSLDLATPLHHTWTYQALIHDVLVLHVEKGSITKRRKDYDLNANDNFWATHKGSPFPAVAEAIQEELETYRNREEEIRRLKQAMGLDDTGSDEAISYLTDATAQLTSTVSSLPELLEKKRLIDVHTNLATAVLQLIKERKLDAFFEEEEKIMNRQIPNRLLIDLILDPECGSSEMEDVLSALETAGCDTSAVKFVRRWKRFTKTSAEQYGGGGTRTVSMFSKLLSQSSQFIMEGVKNLVIQKHVCLLRLDIFICEKPLPIVSRYLLTMYMIACCWCSRRLAFSSYLIS</sequence>
<accession>A0A3P8FWI9</accession>
<dbReference type="OrthoDB" id="10251230at2759"/>
<dbReference type="Gene3D" id="1.25.40.60">
    <property type="match status" value="1"/>
</dbReference>
<dbReference type="AlphaFoldDB" id="A0A3P8FWI9"/>
<dbReference type="Gene3D" id="3.90.830.10">
    <property type="entry name" value="Syntaxin Binding Protein 1, Chain A, domain 2"/>
    <property type="match status" value="1"/>
</dbReference>
<dbReference type="Pfam" id="PF00995">
    <property type="entry name" value="Sec1"/>
    <property type="match status" value="1"/>
</dbReference>
<evidence type="ECO:0008006" key="4">
    <source>
        <dbReference type="Google" id="ProtNLM"/>
    </source>
</evidence>
<dbReference type="InterPro" id="IPR043127">
    <property type="entry name" value="Sec-1-like_dom3a"/>
</dbReference>
<organism evidence="2 3">
    <name type="scientific">Soboliphyme baturini</name>
    <dbReference type="NCBI Taxonomy" id="241478"/>
    <lineage>
        <taxon>Eukaryota</taxon>
        <taxon>Metazoa</taxon>
        <taxon>Ecdysozoa</taxon>
        <taxon>Nematoda</taxon>
        <taxon>Enoplea</taxon>
        <taxon>Dorylaimia</taxon>
        <taxon>Dioctophymatida</taxon>
        <taxon>Dioctophymatoidea</taxon>
        <taxon>Soboliphymatidae</taxon>
        <taxon>Soboliphyme</taxon>
    </lineage>
</organism>
<keyword evidence="3" id="KW-1185">Reference proteome</keyword>
<evidence type="ECO:0000313" key="2">
    <source>
        <dbReference type="EMBL" id="VDP23156.1"/>
    </source>
</evidence>
<gene>
    <name evidence="2" type="ORF">SBAD_LOCUS9439</name>
</gene>
<dbReference type="GO" id="GO:0016192">
    <property type="term" value="P:vesicle-mediated transport"/>
    <property type="evidence" value="ECO:0007669"/>
    <property type="project" value="InterPro"/>
</dbReference>
<reference evidence="2 3" key="1">
    <citation type="submission" date="2018-11" db="EMBL/GenBank/DDBJ databases">
        <authorList>
            <consortium name="Pathogen Informatics"/>
        </authorList>
    </citation>
    <scope>NUCLEOTIDE SEQUENCE [LARGE SCALE GENOMIC DNA]</scope>
</reference>
<name>A0A3P8FWI9_9BILA</name>
<comment type="similarity">
    <text evidence="1">Belongs to the STXBP/unc-18/SEC1 family.</text>
</comment>
<dbReference type="InterPro" id="IPR001619">
    <property type="entry name" value="Sec1-like"/>
</dbReference>
<dbReference type="Proteomes" id="UP000270296">
    <property type="component" value="Unassembled WGS sequence"/>
</dbReference>
<dbReference type="InterPro" id="IPR036045">
    <property type="entry name" value="Sec1-like_sf"/>
</dbReference>